<evidence type="ECO:0000313" key="2">
    <source>
        <dbReference type="EMBL" id="KAJ7690489.1"/>
    </source>
</evidence>
<feature type="region of interest" description="Disordered" evidence="1">
    <location>
        <begin position="190"/>
        <end position="229"/>
    </location>
</feature>
<comment type="caution">
    <text evidence="2">The sequence shown here is derived from an EMBL/GenBank/DDBJ whole genome shotgun (WGS) entry which is preliminary data.</text>
</comment>
<proteinExistence type="predicted"/>
<keyword evidence="3" id="KW-1185">Reference proteome</keyword>
<protein>
    <submittedName>
        <fullName evidence="2">Uncharacterized protein</fullName>
    </submittedName>
</protein>
<reference evidence="2" key="1">
    <citation type="submission" date="2023-03" db="EMBL/GenBank/DDBJ databases">
        <title>Massive genome expansion in bonnet fungi (Mycena s.s.) driven by repeated elements and novel gene families across ecological guilds.</title>
        <authorList>
            <consortium name="Lawrence Berkeley National Laboratory"/>
            <person name="Harder C.B."/>
            <person name="Miyauchi S."/>
            <person name="Viragh M."/>
            <person name="Kuo A."/>
            <person name="Thoen E."/>
            <person name="Andreopoulos B."/>
            <person name="Lu D."/>
            <person name="Skrede I."/>
            <person name="Drula E."/>
            <person name="Henrissat B."/>
            <person name="Morin E."/>
            <person name="Kohler A."/>
            <person name="Barry K."/>
            <person name="LaButti K."/>
            <person name="Morin E."/>
            <person name="Salamov A."/>
            <person name="Lipzen A."/>
            <person name="Mereny Z."/>
            <person name="Hegedus B."/>
            <person name="Baldrian P."/>
            <person name="Stursova M."/>
            <person name="Weitz H."/>
            <person name="Taylor A."/>
            <person name="Grigoriev I.V."/>
            <person name="Nagy L.G."/>
            <person name="Martin F."/>
            <person name="Kauserud H."/>
        </authorList>
    </citation>
    <scope>NUCLEOTIDE SEQUENCE</scope>
    <source>
        <strain evidence="2">CBHHK067</strain>
    </source>
</reference>
<dbReference type="Proteomes" id="UP001221757">
    <property type="component" value="Unassembled WGS sequence"/>
</dbReference>
<name>A0AAD7DG82_MYCRO</name>
<sequence length="229" mass="24197">MDANTASGGVVAAGKDRIRGRRPATAGAKRRWMRERPVSGEEDAHARIDASCIVRRGWCRRGRASISWVGRSEGVRGGAGVGGAGACGGIVELELEKCTLEYDEMRGVRACGACTVFDVQELYPEGRLGGFFTGGALEDETRGRYIARAIDIEARQAGAGGRDEPITHHGPSNDPCVQLQVESAENQLEGGGAAVVTRETDPQSTAVSTRRRAHGATTGPAGEIREGHQ</sequence>
<evidence type="ECO:0000256" key="1">
    <source>
        <dbReference type="SAM" id="MobiDB-lite"/>
    </source>
</evidence>
<evidence type="ECO:0000313" key="3">
    <source>
        <dbReference type="Proteomes" id="UP001221757"/>
    </source>
</evidence>
<dbReference type="AlphaFoldDB" id="A0AAD7DG82"/>
<accession>A0AAD7DG82</accession>
<organism evidence="2 3">
    <name type="scientific">Mycena rosella</name>
    <name type="common">Pink bonnet</name>
    <name type="synonym">Agaricus rosellus</name>
    <dbReference type="NCBI Taxonomy" id="1033263"/>
    <lineage>
        <taxon>Eukaryota</taxon>
        <taxon>Fungi</taxon>
        <taxon>Dikarya</taxon>
        <taxon>Basidiomycota</taxon>
        <taxon>Agaricomycotina</taxon>
        <taxon>Agaricomycetes</taxon>
        <taxon>Agaricomycetidae</taxon>
        <taxon>Agaricales</taxon>
        <taxon>Marasmiineae</taxon>
        <taxon>Mycenaceae</taxon>
        <taxon>Mycena</taxon>
    </lineage>
</organism>
<dbReference type="EMBL" id="JARKIE010000064">
    <property type="protein sequence ID" value="KAJ7690489.1"/>
    <property type="molecule type" value="Genomic_DNA"/>
</dbReference>
<gene>
    <name evidence="2" type="ORF">B0H17DRAFT_1134299</name>
</gene>